<feature type="compositionally biased region" description="Basic residues" evidence="1">
    <location>
        <begin position="94"/>
        <end position="108"/>
    </location>
</feature>
<feature type="region of interest" description="Disordered" evidence="1">
    <location>
        <begin position="1"/>
        <end position="33"/>
    </location>
</feature>
<feature type="region of interest" description="Disordered" evidence="1">
    <location>
        <begin position="86"/>
        <end position="108"/>
    </location>
</feature>
<proteinExistence type="predicted"/>
<dbReference type="EMBL" id="GBRH01175031">
    <property type="protein sequence ID" value="JAE22865.1"/>
    <property type="molecule type" value="Transcribed_RNA"/>
</dbReference>
<accession>A0A0A9GCR2</accession>
<sequence>MISFDNSSSGLGASRPAATAPLPPAFARDSSALPGDATSAAMRLHALWMCAKRTVRSAFAPARPMCSSSVGGDAAAAAAAMSSVAAARGAETRARRRQSVSGGRRGRE</sequence>
<evidence type="ECO:0000313" key="2">
    <source>
        <dbReference type="EMBL" id="JAE22865.1"/>
    </source>
</evidence>
<dbReference type="AlphaFoldDB" id="A0A0A9GCR2"/>
<reference evidence="2" key="2">
    <citation type="journal article" date="2015" name="Data Brief">
        <title>Shoot transcriptome of the giant reed, Arundo donax.</title>
        <authorList>
            <person name="Barrero R.A."/>
            <person name="Guerrero F.D."/>
            <person name="Moolhuijzen P."/>
            <person name="Goolsby J.A."/>
            <person name="Tidwell J."/>
            <person name="Bellgard S.E."/>
            <person name="Bellgard M.I."/>
        </authorList>
    </citation>
    <scope>NUCLEOTIDE SEQUENCE</scope>
    <source>
        <tissue evidence="2">Shoot tissue taken approximately 20 cm above the soil surface</tissue>
    </source>
</reference>
<protein>
    <submittedName>
        <fullName evidence="2">Uncharacterized protein</fullName>
    </submittedName>
</protein>
<reference evidence="2" key="1">
    <citation type="submission" date="2014-09" db="EMBL/GenBank/DDBJ databases">
        <authorList>
            <person name="Magalhaes I.L.F."/>
            <person name="Oliveira U."/>
            <person name="Santos F.R."/>
            <person name="Vidigal T.H.D.A."/>
            <person name="Brescovit A.D."/>
            <person name="Santos A.J."/>
        </authorList>
    </citation>
    <scope>NUCLEOTIDE SEQUENCE</scope>
    <source>
        <tissue evidence="2">Shoot tissue taken approximately 20 cm above the soil surface</tissue>
    </source>
</reference>
<name>A0A0A9GCR2_ARUDO</name>
<organism evidence="2">
    <name type="scientific">Arundo donax</name>
    <name type="common">Giant reed</name>
    <name type="synonym">Donax arundinaceus</name>
    <dbReference type="NCBI Taxonomy" id="35708"/>
    <lineage>
        <taxon>Eukaryota</taxon>
        <taxon>Viridiplantae</taxon>
        <taxon>Streptophyta</taxon>
        <taxon>Embryophyta</taxon>
        <taxon>Tracheophyta</taxon>
        <taxon>Spermatophyta</taxon>
        <taxon>Magnoliopsida</taxon>
        <taxon>Liliopsida</taxon>
        <taxon>Poales</taxon>
        <taxon>Poaceae</taxon>
        <taxon>PACMAD clade</taxon>
        <taxon>Arundinoideae</taxon>
        <taxon>Arundineae</taxon>
        <taxon>Arundo</taxon>
    </lineage>
</organism>
<evidence type="ECO:0000256" key="1">
    <source>
        <dbReference type="SAM" id="MobiDB-lite"/>
    </source>
</evidence>
<feature type="compositionally biased region" description="Polar residues" evidence="1">
    <location>
        <begin position="1"/>
        <end position="11"/>
    </location>
</feature>